<proteinExistence type="inferred from homology"/>
<dbReference type="CDD" id="cd04179">
    <property type="entry name" value="DPM_DPG-synthase_like"/>
    <property type="match status" value="1"/>
</dbReference>
<sequence>MTRLADYPDEIDALAVAEFDQHYPALQLAELVVVIAAYNEADGIGAVLTEMPKRCCGMPVDVLVVVDGATDATAEVARAYGAYTCVAPRNRGQGAALRLGYRLAARHGARFVVTTDADGQYDGAELETLVTPLLDGRADFVTGSRRLGHHVSDNRVRWLGVRVFAVLASVLTWRHITDTSFGFRAMRAELARSVTLTEPQYQSSELLLGVAARGARVVEVPMTMRLRAHGASKKGANLIYGANYARVMVRTWFREYVRGGRRR</sequence>
<organism evidence="3 4">
    <name type="scientific">Mycolicibacterium poriferae</name>
    <dbReference type="NCBI Taxonomy" id="39694"/>
    <lineage>
        <taxon>Bacteria</taxon>
        <taxon>Bacillati</taxon>
        <taxon>Actinomycetota</taxon>
        <taxon>Actinomycetes</taxon>
        <taxon>Mycobacteriales</taxon>
        <taxon>Mycobacteriaceae</taxon>
        <taxon>Mycolicibacterium</taxon>
    </lineage>
</organism>
<accession>A0A6N4V1D4</accession>
<dbReference type="InterPro" id="IPR050256">
    <property type="entry name" value="Glycosyltransferase_2"/>
</dbReference>
<dbReference type="InterPro" id="IPR029044">
    <property type="entry name" value="Nucleotide-diphossugar_trans"/>
</dbReference>
<name>A0A6N4V1D4_9MYCO</name>
<dbReference type="PANTHER" id="PTHR48090">
    <property type="entry name" value="UNDECAPRENYL-PHOSPHATE 4-DEOXY-4-FORMAMIDO-L-ARABINOSE TRANSFERASE-RELATED"/>
    <property type="match status" value="1"/>
</dbReference>
<reference evidence="3 4" key="1">
    <citation type="journal article" date="2019" name="Emerg. Microbes Infect.">
        <title>Comprehensive subspecies identification of 175 nontuberculous mycobacteria species based on 7547 genomic profiles.</title>
        <authorList>
            <person name="Matsumoto Y."/>
            <person name="Kinjo T."/>
            <person name="Motooka D."/>
            <person name="Nabeya D."/>
            <person name="Jung N."/>
            <person name="Uechi K."/>
            <person name="Horii T."/>
            <person name="Iida T."/>
            <person name="Fujita J."/>
            <person name="Nakamura S."/>
        </authorList>
    </citation>
    <scope>NUCLEOTIDE SEQUENCE [LARGE SCALE GENOMIC DNA]</scope>
    <source>
        <strain evidence="3 4">JCM 12603</strain>
    </source>
</reference>
<gene>
    <name evidence="3" type="ORF">MPOR_04280</name>
</gene>
<dbReference type="RefSeq" id="WP_163672267.1">
    <property type="nucleotide sequence ID" value="NZ_AP022570.1"/>
</dbReference>
<evidence type="ECO:0000259" key="2">
    <source>
        <dbReference type="Pfam" id="PF00535"/>
    </source>
</evidence>
<dbReference type="EMBL" id="AP022570">
    <property type="protein sequence ID" value="BBX49402.1"/>
    <property type="molecule type" value="Genomic_DNA"/>
</dbReference>
<dbReference type="Pfam" id="PF00535">
    <property type="entry name" value="Glycos_transf_2"/>
    <property type="match status" value="1"/>
</dbReference>
<dbReference type="Gene3D" id="3.90.550.10">
    <property type="entry name" value="Spore Coat Polysaccharide Biosynthesis Protein SpsA, Chain A"/>
    <property type="match status" value="1"/>
</dbReference>
<evidence type="ECO:0000256" key="1">
    <source>
        <dbReference type="ARBA" id="ARBA00006739"/>
    </source>
</evidence>
<dbReference type="Proteomes" id="UP000466785">
    <property type="component" value="Chromosome"/>
</dbReference>
<comment type="similarity">
    <text evidence="1">Belongs to the glycosyltransferase 2 family.</text>
</comment>
<evidence type="ECO:0000313" key="3">
    <source>
        <dbReference type="EMBL" id="BBX49402.1"/>
    </source>
</evidence>
<dbReference type="InterPro" id="IPR001173">
    <property type="entry name" value="Glyco_trans_2-like"/>
</dbReference>
<dbReference type="SUPFAM" id="SSF53448">
    <property type="entry name" value="Nucleotide-diphospho-sugar transferases"/>
    <property type="match status" value="1"/>
</dbReference>
<keyword evidence="4" id="KW-1185">Reference proteome</keyword>
<dbReference type="KEGG" id="mpof:MPOR_04280"/>
<feature type="domain" description="Glycosyltransferase 2-like" evidence="2">
    <location>
        <begin position="33"/>
        <end position="192"/>
    </location>
</feature>
<evidence type="ECO:0000313" key="4">
    <source>
        <dbReference type="Proteomes" id="UP000466785"/>
    </source>
</evidence>
<dbReference type="AlphaFoldDB" id="A0A6N4V1D4"/>
<protein>
    <recommendedName>
        <fullName evidence="2">Glycosyltransferase 2-like domain-containing protein</fullName>
    </recommendedName>
</protein>
<dbReference type="PANTHER" id="PTHR48090:SF7">
    <property type="entry name" value="RFBJ PROTEIN"/>
    <property type="match status" value="1"/>
</dbReference>